<keyword evidence="5" id="KW-0645">Protease</keyword>
<evidence type="ECO:0000256" key="4">
    <source>
        <dbReference type="ARBA" id="ARBA00022490"/>
    </source>
</evidence>
<dbReference type="SUPFAM" id="SSF56235">
    <property type="entry name" value="N-terminal nucleophile aminohydrolases (Ntn hydrolases)"/>
    <property type="match status" value="1"/>
</dbReference>
<feature type="compositionally biased region" description="Basic and acidic residues" evidence="11">
    <location>
        <begin position="677"/>
        <end position="693"/>
    </location>
</feature>
<feature type="compositionally biased region" description="Basic residues" evidence="11">
    <location>
        <begin position="642"/>
        <end position="671"/>
    </location>
</feature>
<evidence type="ECO:0000256" key="6">
    <source>
        <dbReference type="ARBA" id="ARBA00022698"/>
    </source>
</evidence>
<proteinExistence type="predicted"/>
<evidence type="ECO:0000256" key="11">
    <source>
        <dbReference type="SAM" id="MobiDB-lite"/>
    </source>
</evidence>
<evidence type="ECO:0000256" key="2">
    <source>
        <dbReference type="ARBA" id="ARBA00004123"/>
    </source>
</evidence>
<accession>A0A8S9YR54</accession>
<dbReference type="PROSITE" id="PS51476">
    <property type="entry name" value="PROTEASOME_BETA_2"/>
    <property type="match status" value="1"/>
</dbReference>
<feature type="domain" description="DUF3752" evidence="12">
    <location>
        <begin position="556"/>
        <end position="713"/>
    </location>
</feature>
<dbReference type="InterPro" id="IPR001353">
    <property type="entry name" value="Proteasome_sua/b"/>
</dbReference>
<keyword evidence="4" id="KW-0963">Cytoplasm</keyword>
<dbReference type="Proteomes" id="UP000822476">
    <property type="component" value="Unassembled WGS sequence"/>
</dbReference>
<keyword evidence="14" id="KW-1185">Reference proteome</keyword>
<dbReference type="GO" id="GO:0005737">
    <property type="term" value="C:cytoplasm"/>
    <property type="evidence" value="ECO:0007669"/>
    <property type="project" value="TreeGrafter"/>
</dbReference>
<dbReference type="PANTHER" id="PTHR32194">
    <property type="entry name" value="METALLOPROTEASE TLDD"/>
    <property type="match status" value="1"/>
</dbReference>
<reference evidence="13" key="1">
    <citation type="submission" date="2019-07" db="EMBL/GenBank/DDBJ databases">
        <title>Annotation for the trematode Paragonimus miyazaki's.</title>
        <authorList>
            <person name="Choi Y.-J."/>
        </authorList>
    </citation>
    <scope>NUCLEOTIDE SEQUENCE</scope>
    <source>
        <strain evidence="13">Japan</strain>
    </source>
</reference>
<dbReference type="PANTHER" id="PTHR32194:SF3">
    <property type="entry name" value="PROTEASOME SUBUNIT BETA"/>
    <property type="match status" value="1"/>
</dbReference>
<comment type="caution">
    <text evidence="13">The sequence shown here is derived from an EMBL/GenBank/DDBJ whole genome shotgun (WGS) entry which is preliminary data.</text>
</comment>
<dbReference type="GO" id="GO:0005839">
    <property type="term" value="C:proteasome core complex"/>
    <property type="evidence" value="ECO:0007669"/>
    <property type="project" value="InterPro"/>
</dbReference>
<feature type="region of interest" description="Disordered" evidence="11">
    <location>
        <begin position="642"/>
        <end position="699"/>
    </location>
</feature>
<dbReference type="InterPro" id="IPR022226">
    <property type="entry name" value="DUF3752"/>
</dbReference>
<dbReference type="Gene3D" id="3.60.21.10">
    <property type="match status" value="1"/>
</dbReference>
<feature type="compositionally biased region" description="Polar residues" evidence="11">
    <location>
        <begin position="578"/>
        <end position="592"/>
    </location>
</feature>
<dbReference type="InterPro" id="IPR029052">
    <property type="entry name" value="Metallo-depent_PP-like"/>
</dbReference>
<dbReference type="InterPro" id="IPR000243">
    <property type="entry name" value="Pept_T1A_subB"/>
</dbReference>
<keyword evidence="6" id="KW-0888">Threonine protease</keyword>
<keyword evidence="8" id="KW-0647">Proteasome</keyword>
<evidence type="ECO:0000256" key="9">
    <source>
        <dbReference type="ARBA" id="ARBA00023145"/>
    </source>
</evidence>
<dbReference type="InterPro" id="IPR016050">
    <property type="entry name" value="Proteasome_bsu_CS"/>
</dbReference>
<dbReference type="Gene3D" id="3.60.20.10">
    <property type="entry name" value="Glutamine Phosphoribosylpyrophosphate, subunit 1, domain 1"/>
    <property type="match status" value="1"/>
</dbReference>
<protein>
    <recommendedName>
        <fullName evidence="3">proteasome endopeptidase complex</fullName>
        <ecNumber evidence="3">3.4.25.1</ecNumber>
    </recommendedName>
</protein>
<evidence type="ECO:0000256" key="1">
    <source>
        <dbReference type="ARBA" id="ARBA00001198"/>
    </source>
</evidence>
<dbReference type="InterPro" id="IPR029055">
    <property type="entry name" value="Ntn_hydrolases_N"/>
</dbReference>
<evidence type="ECO:0000259" key="12">
    <source>
        <dbReference type="Pfam" id="PF12572"/>
    </source>
</evidence>
<dbReference type="GO" id="GO:0004298">
    <property type="term" value="F:threonine-type endopeptidase activity"/>
    <property type="evidence" value="ECO:0007669"/>
    <property type="project" value="UniProtKB-KW"/>
</dbReference>
<comment type="catalytic activity">
    <reaction evidence="1">
        <text>Cleavage of peptide bonds with very broad specificity.</text>
        <dbReference type="EC" id="3.4.25.1"/>
    </reaction>
</comment>
<dbReference type="Pfam" id="PF00227">
    <property type="entry name" value="Proteasome"/>
    <property type="match status" value="1"/>
</dbReference>
<comment type="subcellular location">
    <subcellularLocation>
        <location evidence="2">Nucleus</location>
    </subcellularLocation>
</comment>
<gene>
    <name evidence="13" type="ORF">EG68_05027</name>
</gene>
<evidence type="ECO:0000256" key="7">
    <source>
        <dbReference type="ARBA" id="ARBA00022801"/>
    </source>
</evidence>
<dbReference type="AlphaFoldDB" id="A0A8S9YR54"/>
<evidence type="ECO:0000313" key="14">
    <source>
        <dbReference type="Proteomes" id="UP000822476"/>
    </source>
</evidence>
<name>A0A8S9YR54_9TREM</name>
<dbReference type="InterPro" id="IPR023333">
    <property type="entry name" value="Proteasome_suB-type"/>
</dbReference>
<feature type="region of interest" description="Disordered" evidence="11">
    <location>
        <begin position="575"/>
        <end position="605"/>
    </location>
</feature>
<dbReference type="OrthoDB" id="37597at2759"/>
<keyword evidence="9" id="KW-0865">Zymogen</keyword>
<dbReference type="EC" id="3.4.25.1" evidence="3"/>
<dbReference type="Pfam" id="PF12572">
    <property type="entry name" value="DUF3752"/>
    <property type="match status" value="1"/>
</dbReference>
<evidence type="ECO:0000256" key="10">
    <source>
        <dbReference type="PIRSR" id="PIRSR600243-1"/>
    </source>
</evidence>
<dbReference type="SUPFAM" id="SSF56300">
    <property type="entry name" value="Metallo-dependent phosphatases"/>
    <property type="match status" value="1"/>
</dbReference>
<dbReference type="CDD" id="cd03761">
    <property type="entry name" value="proteasome_beta_type_5"/>
    <property type="match status" value="1"/>
</dbReference>
<feature type="compositionally biased region" description="Basic and acidic residues" evidence="11">
    <location>
        <begin position="594"/>
        <end position="605"/>
    </location>
</feature>
<sequence length="721" mass="80944">MALASVAGLSGYRSSTDYTDYNLIERPIGHLEETELFWSRKLESTFTPIDHGLKSGHIQINFNHGTTTLAFKYSGGAIVAADSRASSGSYIASGTTEKVLVINKYLLGTMAGGAADCAFWERVLSKQCRLFELRNKERMSVAAASKLLANMLYEYKGAGLSIGTTIVGWDKRGAGIYYVDNDGQRLTGDLFSVGSGSLYAYGVLDTNYKFQMKDEEAYELARRAILHATHRDSASGGFINCKDWQMKQSFQAAQTLLSPDVVFILGDIFDEGLWLDDPNFESHVERYNKIFRHDSLKTVVKNLVGNHDIGFHYAIHPYVDRRFRRKLMLAANTSAVSLWTHKGIHFVLTNSMAFEGDDCHLCTEAERNVKSIAQYLRCVSSNRSADCGSDVDADTIVQPDVYRRPILLQHFPLFRTTELGCPSSPADAMPVAKRAVAYRPKWDCLSSMATRQVSFGPSLQTDDVVPTGGIGPAIPLHIFKSKLADRSHFDDRDGGIFAEDISTIGPLAPTQAFHEELRHLRSETKELGQLKSSNSTALKRDTWMTEMLPVSREVIALKPRKFEQRLGGSVHNACDASWFQTPSSSDAGTSANRMEAELEKQRSTEEFERIKDNIYDQRMETVASKYNATKHDASLLDLHQKKLKHKAKKEAKKAKKEKHKSKKKHKHRHNRSPSPKEPTRRPFDRDKDLRISRLDSSARQALIERSKELSGRFAHGSRQFL</sequence>
<dbReference type="PROSITE" id="PS00854">
    <property type="entry name" value="PROTEASOME_BETA_1"/>
    <property type="match status" value="1"/>
</dbReference>
<dbReference type="GO" id="GO:0005634">
    <property type="term" value="C:nucleus"/>
    <property type="evidence" value="ECO:0007669"/>
    <property type="project" value="UniProtKB-SubCell"/>
</dbReference>
<organism evidence="13 14">
    <name type="scientific">Paragonimus skrjabini miyazakii</name>
    <dbReference type="NCBI Taxonomy" id="59628"/>
    <lineage>
        <taxon>Eukaryota</taxon>
        <taxon>Metazoa</taxon>
        <taxon>Spiralia</taxon>
        <taxon>Lophotrochozoa</taxon>
        <taxon>Platyhelminthes</taxon>
        <taxon>Trematoda</taxon>
        <taxon>Digenea</taxon>
        <taxon>Plagiorchiida</taxon>
        <taxon>Troglotremata</taxon>
        <taxon>Troglotrematidae</taxon>
        <taxon>Paragonimus</taxon>
    </lineage>
</organism>
<keyword evidence="7" id="KW-0378">Hydrolase</keyword>
<evidence type="ECO:0000256" key="3">
    <source>
        <dbReference type="ARBA" id="ARBA00012039"/>
    </source>
</evidence>
<evidence type="ECO:0000313" key="13">
    <source>
        <dbReference type="EMBL" id="KAF7257455.1"/>
    </source>
</evidence>
<evidence type="ECO:0000256" key="8">
    <source>
        <dbReference type="ARBA" id="ARBA00022942"/>
    </source>
</evidence>
<evidence type="ECO:0000256" key="5">
    <source>
        <dbReference type="ARBA" id="ARBA00022670"/>
    </source>
</evidence>
<dbReference type="GO" id="GO:0051603">
    <property type="term" value="P:proteolysis involved in protein catabolic process"/>
    <property type="evidence" value="ECO:0007669"/>
    <property type="project" value="InterPro"/>
</dbReference>
<dbReference type="EMBL" id="JTDE01002375">
    <property type="protein sequence ID" value="KAF7257455.1"/>
    <property type="molecule type" value="Genomic_DNA"/>
</dbReference>
<feature type="active site" description="Nucleophile" evidence="10">
    <location>
        <position position="66"/>
    </location>
</feature>
<dbReference type="PRINTS" id="PR00141">
    <property type="entry name" value="PROTEASOME"/>
</dbReference>